<dbReference type="Pfam" id="PF00440">
    <property type="entry name" value="TetR_N"/>
    <property type="match status" value="1"/>
</dbReference>
<dbReference type="SUPFAM" id="SSF48498">
    <property type="entry name" value="Tetracyclin repressor-like, C-terminal domain"/>
    <property type="match status" value="1"/>
</dbReference>
<dbReference type="RefSeq" id="WP_167579539.1">
    <property type="nucleotide sequence ID" value="NZ_CP019630.1"/>
</dbReference>
<dbReference type="Proteomes" id="UP000188174">
    <property type="component" value="Chromosome"/>
</dbReference>
<dbReference type="InterPro" id="IPR036271">
    <property type="entry name" value="Tet_transcr_reg_TetR-rel_C_sf"/>
</dbReference>
<evidence type="ECO:0000256" key="3">
    <source>
        <dbReference type="ARBA" id="ARBA00023163"/>
    </source>
</evidence>
<dbReference type="EMBL" id="CP019630">
    <property type="protein sequence ID" value="AQQ04441.1"/>
    <property type="molecule type" value="Genomic_DNA"/>
</dbReference>
<evidence type="ECO:0000256" key="2">
    <source>
        <dbReference type="ARBA" id="ARBA00023125"/>
    </source>
</evidence>
<dbReference type="Gene3D" id="1.10.357.10">
    <property type="entry name" value="Tetracycline Repressor, domain 2"/>
    <property type="match status" value="1"/>
</dbReference>
<protein>
    <recommendedName>
        <fullName evidence="5">HTH tetR-type domain-containing protein</fullName>
    </recommendedName>
</protein>
<proteinExistence type="predicted"/>
<evidence type="ECO:0000256" key="4">
    <source>
        <dbReference type="PROSITE-ProRule" id="PRU00335"/>
    </source>
</evidence>
<sequence length="184" mass="20489">MPRPKKVSDFDVLNAALEVLTEKGAGFTLSDVASRVALSRATLIQRFGDRDAILHRMARHEVDTTRAWLAELPVNRGKDNLWRFLVEIVESMGSGEGFSARVAIAALEARDPILRACANERYQLVQAAIAARLTDHQHAEEIAVHLHALIAGATMQWVASDERVPLPTFVLERLETAFKWLPID</sequence>
<feature type="domain" description="HTH tetR-type" evidence="5">
    <location>
        <begin position="6"/>
        <end position="65"/>
    </location>
</feature>
<gene>
    <name evidence="6" type="ORF">B0E33_13310</name>
</gene>
<keyword evidence="2 4" id="KW-0238">DNA-binding</keyword>
<evidence type="ECO:0000256" key="1">
    <source>
        <dbReference type="ARBA" id="ARBA00023015"/>
    </source>
</evidence>
<dbReference type="PANTHER" id="PTHR47506:SF6">
    <property type="entry name" value="HTH-TYPE TRANSCRIPTIONAL REPRESSOR NEMR"/>
    <property type="match status" value="1"/>
</dbReference>
<accession>A0ABM6I2G1</accession>
<dbReference type="SUPFAM" id="SSF46689">
    <property type="entry name" value="Homeodomain-like"/>
    <property type="match status" value="1"/>
</dbReference>
<dbReference type="InterPro" id="IPR001647">
    <property type="entry name" value="HTH_TetR"/>
</dbReference>
<name>A0ABM6I2G1_9HYPH</name>
<dbReference type="InterPro" id="IPR009057">
    <property type="entry name" value="Homeodomain-like_sf"/>
</dbReference>
<keyword evidence="3" id="KW-0804">Transcription</keyword>
<dbReference type="PANTHER" id="PTHR47506">
    <property type="entry name" value="TRANSCRIPTIONAL REGULATORY PROTEIN"/>
    <property type="match status" value="1"/>
</dbReference>
<evidence type="ECO:0000313" key="7">
    <source>
        <dbReference type="Proteomes" id="UP000188174"/>
    </source>
</evidence>
<reference evidence="6 7" key="1">
    <citation type="submission" date="2017-02" db="EMBL/GenBank/DDBJ databases">
        <authorList>
            <person name="Jeong S."/>
        </authorList>
    </citation>
    <scope>NUCLEOTIDE SEQUENCE [LARGE SCALE GENOMIC DNA]</scope>
    <source>
        <strain evidence="6 7">RMAR6-6</strain>
    </source>
</reference>
<evidence type="ECO:0000313" key="6">
    <source>
        <dbReference type="EMBL" id="AQQ04441.1"/>
    </source>
</evidence>
<dbReference type="PRINTS" id="PR00455">
    <property type="entry name" value="HTHTETR"/>
</dbReference>
<organism evidence="6 7">
    <name type="scientific">Roseibium algicola</name>
    <dbReference type="NCBI Taxonomy" id="2857014"/>
    <lineage>
        <taxon>Bacteria</taxon>
        <taxon>Pseudomonadati</taxon>
        <taxon>Pseudomonadota</taxon>
        <taxon>Alphaproteobacteria</taxon>
        <taxon>Hyphomicrobiales</taxon>
        <taxon>Stappiaceae</taxon>
        <taxon>Roseibium</taxon>
    </lineage>
</organism>
<keyword evidence="1" id="KW-0805">Transcription regulation</keyword>
<keyword evidence="7" id="KW-1185">Reference proteome</keyword>
<feature type="DNA-binding region" description="H-T-H motif" evidence="4">
    <location>
        <begin position="28"/>
        <end position="47"/>
    </location>
</feature>
<evidence type="ECO:0000259" key="5">
    <source>
        <dbReference type="PROSITE" id="PS50977"/>
    </source>
</evidence>
<dbReference type="PROSITE" id="PS50977">
    <property type="entry name" value="HTH_TETR_2"/>
    <property type="match status" value="1"/>
</dbReference>